<organism evidence="3 4">
    <name type="scientific">Blepharisma stoltei</name>
    <dbReference type="NCBI Taxonomy" id="1481888"/>
    <lineage>
        <taxon>Eukaryota</taxon>
        <taxon>Sar</taxon>
        <taxon>Alveolata</taxon>
        <taxon>Ciliophora</taxon>
        <taxon>Postciliodesmatophora</taxon>
        <taxon>Heterotrichea</taxon>
        <taxon>Heterotrichida</taxon>
        <taxon>Blepharismidae</taxon>
        <taxon>Blepharisma</taxon>
    </lineage>
</organism>
<keyword evidence="1" id="KW-0560">Oxidoreductase</keyword>
<dbReference type="InterPro" id="IPR036291">
    <property type="entry name" value="NAD(P)-bd_dom_sf"/>
</dbReference>
<comment type="caution">
    <text evidence="3">The sequence shown here is derived from an EMBL/GenBank/DDBJ whole genome shotgun (WGS) entry which is preliminary data.</text>
</comment>
<dbReference type="SUPFAM" id="SSF50129">
    <property type="entry name" value="GroES-like"/>
    <property type="match status" value="1"/>
</dbReference>
<dbReference type="Proteomes" id="UP001162131">
    <property type="component" value="Unassembled WGS sequence"/>
</dbReference>
<dbReference type="FunFam" id="3.40.50.720:FF:000121">
    <property type="entry name" value="Prostaglandin reductase 2"/>
    <property type="match status" value="1"/>
</dbReference>
<dbReference type="PANTHER" id="PTHR43205:SF42">
    <property type="entry name" value="ALCOHOL DEHYDROGENASE, ZINC-CONTAINING (AFU_ORTHOLOGUE AFUA_7G04530)"/>
    <property type="match status" value="1"/>
</dbReference>
<dbReference type="GO" id="GO:0016628">
    <property type="term" value="F:oxidoreductase activity, acting on the CH-CH group of donors, NAD or NADP as acceptor"/>
    <property type="evidence" value="ECO:0007669"/>
    <property type="project" value="InterPro"/>
</dbReference>
<dbReference type="InterPro" id="IPR045010">
    <property type="entry name" value="MDR_fam"/>
</dbReference>
<dbReference type="AlphaFoldDB" id="A0AAU9K333"/>
<dbReference type="CDD" id="cd05288">
    <property type="entry name" value="PGDH"/>
    <property type="match status" value="1"/>
</dbReference>
<dbReference type="EMBL" id="CAJZBQ010000050">
    <property type="protein sequence ID" value="CAG9330058.1"/>
    <property type="molecule type" value="Genomic_DNA"/>
</dbReference>
<name>A0AAU9K333_9CILI</name>
<keyword evidence="4" id="KW-1185">Reference proteome</keyword>
<proteinExistence type="predicted"/>
<sequence length="337" mass="37266">MNKKVILLKRPKGIPQEDDFAIIEEPIKANFNDGEVLVKVKWISIDAAQRVWIAGSRSYIDPVSIGSVVKGLGVGQVIISKTPLLKRGNYVAGFLHCQEFCKINASELWKLPSYENPQLYLGVLGITGLSAFFAIEELAKPNRRDTIVISTAAGATGSIACQLAKLRGAKVIGIAGSEDKCDYLRNELKIDAAINYKTARSMNSALRELCPDGIDIYLDNVGGEILDAVLLNIKKHGKIIACGAIASYNSKKPKPIYNYPLIIALSLTVEGFIVWDYKNRFQLATRQLSRLVQEKQLIYKEHILEGIKKVPEALRLLMTGENQGKLIVKLQHSDPHL</sequence>
<accession>A0AAU9K333</accession>
<dbReference type="Pfam" id="PF16884">
    <property type="entry name" value="ADH_N_2"/>
    <property type="match status" value="1"/>
</dbReference>
<feature type="domain" description="Enoyl reductase (ER)" evidence="2">
    <location>
        <begin position="16"/>
        <end position="328"/>
    </location>
</feature>
<dbReference type="InterPro" id="IPR013149">
    <property type="entry name" value="ADH-like_C"/>
</dbReference>
<dbReference type="Gene3D" id="3.40.50.720">
    <property type="entry name" value="NAD(P)-binding Rossmann-like Domain"/>
    <property type="match status" value="1"/>
</dbReference>
<evidence type="ECO:0000259" key="2">
    <source>
        <dbReference type="SMART" id="SM00829"/>
    </source>
</evidence>
<dbReference type="Gene3D" id="3.90.180.10">
    <property type="entry name" value="Medium-chain alcohol dehydrogenases, catalytic domain"/>
    <property type="match status" value="1"/>
</dbReference>
<evidence type="ECO:0000313" key="4">
    <source>
        <dbReference type="Proteomes" id="UP001162131"/>
    </source>
</evidence>
<protein>
    <recommendedName>
        <fullName evidence="2">Enoyl reductase (ER) domain-containing protein</fullName>
    </recommendedName>
</protein>
<gene>
    <name evidence="3" type="ORF">BSTOLATCC_MIC50168</name>
</gene>
<dbReference type="InterPro" id="IPR011032">
    <property type="entry name" value="GroES-like_sf"/>
</dbReference>
<dbReference type="InterPro" id="IPR020843">
    <property type="entry name" value="ER"/>
</dbReference>
<reference evidence="3" key="1">
    <citation type="submission" date="2021-09" db="EMBL/GenBank/DDBJ databases">
        <authorList>
            <consortium name="AG Swart"/>
            <person name="Singh M."/>
            <person name="Singh A."/>
            <person name="Seah K."/>
            <person name="Emmerich C."/>
        </authorList>
    </citation>
    <scope>NUCLEOTIDE SEQUENCE</scope>
    <source>
        <strain evidence="3">ATCC30299</strain>
    </source>
</reference>
<dbReference type="Pfam" id="PF00107">
    <property type="entry name" value="ADH_zinc_N"/>
    <property type="match status" value="1"/>
</dbReference>
<evidence type="ECO:0000256" key="1">
    <source>
        <dbReference type="ARBA" id="ARBA00023002"/>
    </source>
</evidence>
<dbReference type="PANTHER" id="PTHR43205">
    <property type="entry name" value="PROSTAGLANDIN REDUCTASE"/>
    <property type="match status" value="1"/>
</dbReference>
<dbReference type="InterPro" id="IPR041694">
    <property type="entry name" value="ADH_N_2"/>
</dbReference>
<evidence type="ECO:0000313" key="3">
    <source>
        <dbReference type="EMBL" id="CAG9330058.1"/>
    </source>
</evidence>
<dbReference type="SMART" id="SM00829">
    <property type="entry name" value="PKS_ER"/>
    <property type="match status" value="1"/>
</dbReference>
<dbReference type="SUPFAM" id="SSF51735">
    <property type="entry name" value="NAD(P)-binding Rossmann-fold domains"/>
    <property type="match status" value="1"/>
</dbReference>